<dbReference type="RefSeq" id="WP_089914427.1">
    <property type="nucleotide sequence ID" value="NZ_FOBB01000004.1"/>
</dbReference>
<gene>
    <name evidence="2" type="ORF">SAMN04488505_10457</name>
</gene>
<dbReference type="InterPro" id="IPR050508">
    <property type="entry name" value="Methyltransf_Superfamily"/>
</dbReference>
<dbReference type="Pfam" id="PF08241">
    <property type="entry name" value="Methyltransf_11"/>
    <property type="match status" value="1"/>
</dbReference>
<evidence type="ECO:0000259" key="1">
    <source>
        <dbReference type="Pfam" id="PF08241"/>
    </source>
</evidence>
<dbReference type="InterPro" id="IPR029063">
    <property type="entry name" value="SAM-dependent_MTases_sf"/>
</dbReference>
<accession>A0A1H7XFG5</accession>
<proteinExistence type="predicted"/>
<dbReference type="OrthoDB" id="9770553at2"/>
<dbReference type="STRING" id="573321.SAMN04488505_10457"/>
<protein>
    <submittedName>
        <fullName evidence="2">Methyltransferase domain-containing protein</fullName>
    </submittedName>
</protein>
<dbReference type="CDD" id="cd02440">
    <property type="entry name" value="AdoMet_MTases"/>
    <property type="match status" value="1"/>
</dbReference>
<dbReference type="EMBL" id="FOBB01000004">
    <property type="protein sequence ID" value="SEM32415.1"/>
    <property type="molecule type" value="Genomic_DNA"/>
</dbReference>
<feature type="domain" description="Methyltransferase type 11" evidence="1">
    <location>
        <begin position="52"/>
        <end position="151"/>
    </location>
</feature>
<dbReference type="GO" id="GO:0008757">
    <property type="term" value="F:S-adenosylmethionine-dependent methyltransferase activity"/>
    <property type="evidence" value="ECO:0007669"/>
    <property type="project" value="InterPro"/>
</dbReference>
<dbReference type="SUPFAM" id="SSF53335">
    <property type="entry name" value="S-adenosyl-L-methionine-dependent methyltransferases"/>
    <property type="match status" value="1"/>
</dbReference>
<organism evidence="2 3">
    <name type="scientific">Chitinophaga rupis</name>
    <dbReference type="NCBI Taxonomy" id="573321"/>
    <lineage>
        <taxon>Bacteria</taxon>
        <taxon>Pseudomonadati</taxon>
        <taxon>Bacteroidota</taxon>
        <taxon>Chitinophagia</taxon>
        <taxon>Chitinophagales</taxon>
        <taxon>Chitinophagaceae</taxon>
        <taxon>Chitinophaga</taxon>
    </lineage>
</organism>
<keyword evidence="2" id="KW-0808">Transferase</keyword>
<sequence length="217" mass="24148">MNEAALQGIARQLSHPQGEEGLKIAANMKVGNGGMIQRTIDLLACESNNTVLEIGPADGGYVPYLLSRALHLRYYGIDISETMLAQARQQHAALITNGMASFTLGNGRELPYDNDFFDKVYTVNTLYFWEEPLALLAEIKRVLKPGGRLAIGIRSKSIMEKLPFTQYGFELYDTAKATTLLQKAGFTIQQAVEEKEEVVKIMEKEFQMDRIVLVAGK</sequence>
<reference evidence="2 3" key="1">
    <citation type="submission" date="2016-10" db="EMBL/GenBank/DDBJ databases">
        <authorList>
            <person name="de Groot N.N."/>
        </authorList>
    </citation>
    <scope>NUCLEOTIDE SEQUENCE [LARGE SCALE GENOMIC DNA]</scope>
    <source>
        <strain evidence="2 3">DSM 21039</strain>
    </source>
</reference>
<dbReference type="Proteomes" id="UP000198984">
    <property type="component" value="Unassembled WGS sequence"/>
</dbReference>
<dbReference type="PANTHER" id="PTHR42912">
    <property type="entry name" value="METHYLTRANSFERASE"/>
    <property type="match status" value="1"/>
</dbReference>
<dbReference type="GO" id="GO:0032259">
    <property type="term" value="P:methylation"/>
    <property type="evidence" value="ECO:0007669"/>
    <property type="project" value="UniProtKB-KW"/>
</dbReference>
<keyword evidence="3" id="KW-1185">Reference proteome</keyword>
<dbReference type="Gene3D" id="3.40.50.150">
    <property type="entry name" value="Vaccinia Virus protein VP39"/>
    <property type="match status" value="1"/>
</dbReference>
<dbReference type="AlphaFoldDB" id="A0A1H7XFG5"/>
<evidence type="ECO:0000313" key="2">
    <source>
        <dbReference type="EMBL" id="SEM32415.1"/>
    </source>
</evidence>
<dbReference type="InterPro" id="IPR013216">
    <property type="entry name" value="Methyltransf_11"/>
</dbReference>
<keyword evidence="2" id="KW-0489">Methyltransferase</keyword>
<name>A0A1H7XFG5_9BACT</name>
<evidence type="ECO:0000313" key="3">
    <source>
        <dbReference type="Proteomes" id="UP000198984"/>
    </source>
</evidence>